<dbReference type="EMBL" id="JAVREO010000017">
    <property type="protein sequence ID" value="MDT0269536.1"/>
    <property type="molecule type" value="Genomic_DNA"/>
</dbReference>
<dbReference type="RefSeq" id="WP_311669612.1">
    <property type="nucleotide sequence ID" value="NZ_JAVREO010000017.1"/>
</dbReference>
<keyword evidence="1" id="KW-0472">Membrane</keyword>
<dbReference type="Proteomes" id="UP001183410">
    <property type="component" value="Unassembled WGS sequence"/>
</dbReference>
<keyword evidence="1" id="KW-0812">Transmembrane</keyword>
<proteinExistence type="predicted"/>
<feature type="transmembrane region" description="Helical" evidence="1">
    <location>
        <begin position="318"/>
        <end position="343"/>
    </location>
</feature>
<protein>
    <submittedName>
        <fullName evidence="2">Uncharacterized protein</fullName>
    </submittedName>
</protein>
<feature type="transmembrane region" description="Helical" evidence="1">
    <location>
        <begin position="153"/>
        <end position="172"/>
    </location>
</feature>
<keyword evidence="3" id="KW-1185">Reference proteome</keyword>
<reference evidence="3" key="1">
    <citation type="submission" date="2023-07" db="EMBL/GenBank/DDBJ databases">
        <title>30 novel species of actinomycetes from the DSMZ collection.</title>
        <authorList>
            <person name="Nouioui I."/>
        </authorList>
    </citation>
    <scope>NUCLEOTIDE SEQUENCE [LARGE SCALE GENOMIC DNA]</scope>
    <source>
        <strain evidence="3">DSM 44915</strain>
    </source>
</reference>
<feature type="transmembrane region" description="Helical" evidence="1">
    <location>
        <begin position="349"/>
        <end position="367"/>
    </location>
</feature>
<name>A0ABU2JX15_9ACTN</name>
<evidence type="ECO:0000313" key="2">
    <source>
        <dbReference type="EMBL" id="MDT0269536.1"/>
    </source>
</evidence>
<evidence type="ECO:0000256" key="1">
    <source>
        <dbReference type="SAM" id="Phobius"/>
    </source>
</evidence>
<gene>
    <name evidence="2" type="ORF">RM844_24955</name>
</gene>
<feature type="transmembrane region" description="Helical" evidence="1">
    <location>
        <begin position="123"/>
        <end position="141"/>
    </location>
</feature>
<keyword evidence="1" id="KW-1133">Transmembrane helix</keyword>
<sequence>MAHLTGWLCPSAARVGWRDVAPGPVNRTGGCLHPLDAEGRSLACLAVSDWLPGGGWPVPLELADAVPAPVGGVAADGYLARSGLADFLGRHDLPVHELEEGQEPPRAPGFLGTLRPGPRNGGTVWIVPAVALLLAVLFSWVPNNAAARNAMASAPFLVLALVNVVPAVVLGLSGLRAGRTTAVAELRPSPGVPVTRAFLRRSVLRLTADAFELRTAQRQMRLIQHPDDPVLGIREAVVLQDAGQPWGVAFLDDRRTVLVFLHWDTWFAGDSGRSRLAAFCQSAGIGLREERMAAFPARRDEDRTARPWRAGAYMQNDLFAYASYAVVPLVGTVFPLFFGLFVWDLAWDPFFPVIGAALAIGVVPYAIRGAYRKWWLNQLVEPAVAGAGAMLDKREGTAS</sequence>
<organism evidence="2 3">
    <name type="scientific">Streptomyces chisholmiae</name>
    <dbReference type="NCBI Taxonomy" id="3075540"/>
    <lineage>
        <taxon>Bacteria</taxon>
        <taxon>Bacillati</taxon>
        <taxon>Actinomycetota</taxon>
        <taxon>Actinomycetes</taxon>
        <taxon>Kitasatosporales</taxon>
        <taxon>Streptomycetaceae</taxon>
        <taxon>Streptomyces</taxon>
    </lineage>
</organism>
<comment type="caution">
    <text evidence="2">The sequence shown here is derived from an EMBL/GenBank/DDBJ whole genome shotgun (WGS) entry which is preliminary data.</text>
</comment>
<evidence type="ECO:0000313" key="3">
    <source>
        <dbReference type="Proteomes" id="UP001183410"/>
    </source>
</evidence>
<accession>A0ABU2JX15</accession>